<dbReference type="Proteomes" id="UP000254701">
    <property type="component" value="Unassembled WGS sequence"/>
</dbReference>
<dbReference type="AlphaFoldDB" id="A0A380WM76"/>
<evidence type="ECO:0000313" key="1">
    <source>
        <dbReference type="EMBL" id="SUU89950.1"/>
    </source>
</evidence>
<reference evidence="1 2" key="1">
    <citation type="submission" date="2018-06" db="EMBL/GenBank/DDBJ databases">
        <authorList>
            <consortium name="Pathogen Informatics"/>
            <person name="Doyle S."/>
        </authorList>
    </citation>
    <scope>NUCLEOTIDE SEQUENCE [LARGE SCALE GENOMIC DNA]</scope>
    <source>
        <strain evidence="1 2">NCTC10684</strain>
    </source>
</reference>
<dbReference type="EMBL" id="UFSM01000001">
    <property type="protein sequence ID" value="SUU89950.1"/>
    <property type="molecule type" value="Genomic_DNA"/>
</dbReference>
<proteinExistence type="predicted"/>
<dbReference type="RefSeq" id="WP_245432016.1">
    <property type="nucleotide sequence ID" value="NZ_BAAAVY010000002.1"/>
</dbReference>
<sequence>MTVYANGLEIACKAQANKIIAAFPYVCFTPPQTPVTPPGVPIPYPTFSMDDDTDSGTSTVKIGGKTITQKNKSYYTKCSGNEAGCAPKKNIITSVNTGKEYAHAWSGNVKMDGEPISRFSDIGSNDHASPTAGGPPMPNISKAKPATFKCSMLEIKPYNQLKCPEGYEKEHTTEVRFFTAKGVRDLTLDCCQAYDESKAPCICMKAKWVPGEAAKAKKAGATGTVIGKGSKTPHNLKTQEAAKWIKLNQEGKLGDFNEKCARATVDNMDDPKIPDEVKDAAAECLRKANQDYQKKSMGKDAQEVKDTKRCVDTCPKAIDQGRLAQVAKKRLKKEAVSLGKDPKKVVVRASDVATSKKDCT</sequence>
<accession>A0A380WM76</accession>
<dbReference type="Pfam" id="PF13665">
    <property type="entry name" value="Tox-PAAR-like"/>
    <property type="match status" value="1"/>
</dbReference>
<organism evidence="1 2">
    <name type="scientific">Aminobacter aminovorans</name>
    <name type="common">Chelatobacter heintzii</name>
    <dbReference type="NCBI Taxonomy" id="83263"/>
    <lineage>
        <taxon>Bacteria</taxon>
        <taxon>Pseudomonadati</taxon>
        <taxon>Pseudomonadota</taxon>
        <taxon>Alphaproteobacteria</taxon>
        <taxon>Hyphomicrobiales</taxon>
        <taxon>Phyllobacteriaceae</taxon>
        <taxon>Aminobacter</taxon>
    </lineage>
</organism>
<evidence type="ECO:0000313" key="2">
    <source>
        <dbReference type="Proteomes" id="UP000254701"/>
    </source>
</evidence>
<name>A0A380WM76_AMIAI</name>
<protein>
    <submittedName>
        <fullName evidence="1">Uncharacterized protein</fullName>
    </submittedName>
</protein>
<gene>
    <name evidence="1" type="ORF">NCTC10684_03193</name>
</gene>